<gene>
    <name evidence="2" type="ORF">SAMN05216409_118113</name>
</gene>
<accession>A0A9X8MH74</accession>
<keyword evidence="1" id="KW-0175">Coiled coil</keyword>
<organism evidence="2 3">
    <name type="scientific">Pseudomonas lutea</name>
    <dbReference type="NCBI Taxonomy" id="243924"/>
    <lineage>
        <taxon>Bacteria</taxon>
        <taxon>Pseudomonadati</taxon>
        <taxon>Pseudomonadota</taxon>
        <taxon>Gammaproteobacteria</taxon>
        <taxon>Pseudomonadales</taxon>
        <taxon>Pseudomonadaceae</taxon>
        <taxon>Pseudomonas</taxon>
    </lineage>
</organism>
<evidence type="ECO:0000313" key="3">
    <source>
        <dbReference type="Proteomes" id="UP000183210"/>
    </source>
</evidence>
<dbReference type="AlphaFoldDB" id="A0A9X8MH74"/>
<dbReference type="RefSeq" id="WP_074829788.1">
    <property type="nucleotide sequence ID" value="NZ_FOEV01000018.1"/>
</dbReference>
<sequence>MPQDTEMPAENPDGPLIAAIGTARREPGTERIVIDPIGDPHIKDGMLVYASGRETVSNVLKELERLQSANKYLESRLKESKESTEHAAQLYRDALDRLLKYEPVEPLEDDDDFLAASTSDLVRLGAFDGRNK</sequence>
<evidence type="ECO:0000313" key="2">
    <source>
        <dbReference type="EMBL" id="SER37841.1"/>
    </source>
</evidence>
<dbReference type="EMBL" id="FOEV01000018">
    <property type="protein sequence ID" value="SER37841.1"/>
    <property type="molecule type" value="Genomic_DNA"/>
</dbReference>
<dbReference type="GeneID" id="300268781"/>
<feature type="coiled-coil region" evidence="1">
    <location>
        <begin position="56"/>
        <end position="83"/>
    </location>
</feature>
<dbReference type="Proteomes" id="UP000183210">
    <property type="component" value="Unassembled WGS sequence"/>
</dbReference>
<name>A0A9X8MH74_9PSED</name>
<evidence type="ECO:0000256" key="1">
    <source>
        <dbReference type="SAM" id="Coils"/>
    </source>
</evidence>
<reference evidence="2 3" key="1">
    <citation type="submission" date="2016-10" db="EMBL/GenBank/DDBJ databases">
        <authorList>
            <person name="Varghese N."/>
            <person name="Submissions S."/>
        </authorList>
    </citation>
    <scope>NUCLEOTIDE SEQUENCE [LARGE SCALE GENOMIC DNA]</scope>
    <source>
        <strain evidence="2 3">LMG 21974</strain>
    </source>
</reference>
<proteinExistence type="predicted"/>
<protein>
    <submittedName>
        <fullName evidence="2">Uncharacterized protein</fullName>
    </submittedName>
</protein>
<comment type="caution">
    <text evidence="2">The sequence shown here is derived from an EMBL/GenBank/DDBJ whole genome shotgun (WGS) entry which is preliminary data.</text>
</comment>